<dbReference type="PANTHER" id="PTHR12000">
    <property type="entry name" value="HEMOGLOBINASE FAMILY MEMBER"/>
    <property type="match status" value="1"/>
</dbReference>
<comment type="similarity">
    <text evidence="1">Belongs to the peptidase C13 family.</text>
</comment>
<dbReference type="Proteomes" id="UP001552299">
    <property type="component" value="Unassembled WGS sequence"/>
</dbReference>
<dbReference type="InterPro" id="IPR001096">
    <property type="entry name" value="Peptidase_C13"/>
</dbReference>
<proteinExistence type="inferred from homology"/>
<dbReference type="PRINTS" id="PR00776">
    <property type="entry name" value="HEMOGLOBNASE"/>
</dbReference>
<dbReference type="EMBL" id="JANQDX010000017">
    <property type="protein sequence ID" value="KAL0908079.1"/>
    <property type="molecule type" value="Genomic_DNA"/>
</dbReference>
<dbReference type="Gene3D" id="3.40.50.1460">
    <property type="match status" value="4"/>
</dbReference>
<protein>
    <submittedName>
        <fullName evidence="2">Uncharacterized protein</fullName>
    </submittedName>
</protein>
<keyword evidence="3" id="KW-1185">Reference proteome</keyword>
<dbReference type="Pfam" id="PF01650">
    <property type="entry name" value="Peptidase_C13"/>
    <property type="match status" value="2"/>
</dbReference>
<dbReference type="PANTHER" id="PTHR12000:SF42">
    <property type="entry name" value="LEGUMAIN"/>
    <property type="match status" value="1"/>
</dbReference>
<dbReference type="AlphaFoldDB" id="A0ABD0U6H5"/>
<gene>
    <name evidence="2" type="ORF">M5K25_022549</name>
</gene>
<organism evidence="2 3">
    <name type="scientific">Dendrobium thyrsiflorum</name>
    <name type="common">Pinecone-like raceme dendrobium</name>
    <name type="synonym">Orchid</name>
    <dbReference type="NCBI Taxonomy" id="117978"/>
    <lineage>
        <taxon>Eukaryota</taxon>
        <taxon>Viridiplantae</taxon>
        <taxon>Streptophyta</taxon>
        <taxon>Embryophyta</taxon>
        <taxon>Tracheophyta</taxon>
        <taxon>Spermatophyta</taxon>
        <taxon>Magnoliopsida</taxon>
        <taxon>Liliopsida</taxon>
        <taxon>Asparagales</taxon>
        <taxon>Orchidaceae</taxon>
        <taxon>Epidendroideae</taxon>
        <taxon>Malaxideae</taxon>
        <taxon>Dendrobiinae</taxon>
        <taxon>Dendrobium</taxon>
    </lineage>
</organism>
<reference evidence="2 3" key="1">
    <citation type="journal article" date="2024" name="Plant Biotechnol. J.">
        <title>Dendrobium thyrsiflorum genome and its molecular insights into genes involved in important horticultural traits.</title>
        <authorList>
            <person name="Chen B."/>
            <person name="Wang J.Y."/>
            <person name="Zheng P.J."/>
            <person name="Li K.L."/>
            <person name="Liang Y.M."/>
            <person name="Chen X.F."/>
            <person name="Zhang C."/>
            <person name="Zhao X."/>
            <person name="He X."/>
            <person name="Zhang G.Q."/>
            <person name="Liu Z.J."/>
            <person name="Xu Q."/>
        </authorList>
    </citation>
    <scope>NUCLEOTIDE SEQUENCE [LARGE SCALE GENOMIC DNA]</scope>
    <source>
        <strain evidence="2">GZMU011</strain>
    </source>
</reference>
<name>A0ABD0U6H5_DENTH</name>
<comment type="caution">
    <text evidence="2">The sequence shown here is derived from an EMBL/GenBank/DDBJ whole genome shotgun (WGS) entry which is preliminary data.</text>
</comment>
<sequence>MQAPVVNYILDLDLKKLSIKDVIMYVNVKNFLTVLLGDKKYVSGGSGKVVDSGPDNHIFIFYSNHGSPGVIYLEACESESIFEGFLPENISIYATTASNVVEISLVSTRKKIFLFIDSNPTNDNSIFIEDNSLPFTPSVVNQHNADLVYYWHKFYYSPKESSKKLDVEKKQLDIITLKFTLVVHNLLPLFRKFFLRPNIIQALEHIVGLEIDHKVKNAYLLILNAIVYFIWVERNSRRFNAKTVCAIITMSKKITRAIYLKLDKWKDFPYSIHQLERDLFDVGFGFKQAQAPVVNYILNIGLRKFMIKDAILSPQRIWRIREKKLVKKKDYVGDDVNVKNFLVVLLGDKKYVSSGSGKVVDSGSDDHIFIFYSDHGSPGIIYLETCESGSIFEGILSKDISIATTTSNAVENSWRT</sequence>
<evidence type="ECO:0000256" key="1">
    <source>
        <dbReference type="ARBA" id="ARBA00009941"/>
    </source>
</evidence>
<evidence type="ECO:0000313" key="2">
    <source>
        <dbReference type="EMBL" id="KAL0908079.1"/>
    </source>
</evidence>
<evidence type="ECO:0000313" key="3">
    <source>
        <dbReference type="Proteomes" id="UP001552299"/>
    </source>
</evidence>
<accession>A0ABD0U6H5</accession>